<evidence type="ECO:0000256" key="1">
    <source>
        <dbReference type="SAM" id="MobiDB-lite"/>
    </source>
</evidence>
<dbReference type="Proteomes" id="UP001218188">
    <property type="component" value="Unassembled WGS sequence"/>
</dbReference>
<comment type="caution">
    <text evidence="2">The sequence shown here is derived from an EMBL/GenBank/DDBJ whole genome shotgun (WGS) entry which is preliminary data.</text>
</comment>
<dbReference type="AlphaFoldDB" id="A0AAD6WLQ6"/>
<name>A0AAD6WLQ6_9AGAR</name>
<keyword evidence="3" id="KW-1185">Reference proteome</keyword>
<gene>
    <name evidence="2" type="ORF">C8F04DRAFT_1201119</name>
</gene>
<sequence>MPSNNTSSDSYDLPSTPTNSLDPPDPLLGLQNPKNSQIATGRLRALWPRVALPWPNSARSRLFGLRNSSKVTLVARNEDLLRDKARERMARRRLMAREDSQLAAAAAAQRRVHDASYREKHRKMIRFKDTIRRDEEYFRKHGVHHPGRQVREYGEELKILEDDRWLNAMPVHRRQGASRGI</sequence>
<feature type="compositionally biased region" description="Polar residues" evidence="1">
    <location>
        <begin position="1"/>
        <end position="21"/>
    </location>
</feature>
<organism evidence="2 3">
    <name type="scientific">Mycena alexandri</name>
    <dbReference type="NCBI Taxonomy" id="1745969"/>
    <lineage>
        <taxon>Eukaryota</taxon>
        <taxon>Fungi</taxon>
        <taxon>Dikarya</taxon>
        <taxon>Basidiomycota</taxon>
        <taxon>Agaricomycotina</taxon>
        <taxon>Agaricomycetes</taxon>
        <taxon>Agaricomycetidae</taxon>
        <taxon>Agaricales</taxon>
        <taxon>Marasmiineae</taxon>
        <taxon>Mycenaceae</taxon>
        <taxon>Mycena</taxon>
    </lineage>
</organism>
<dbReference type="EMBL" id="JARJCM010000439">
    <property type="protein sequence ID" value="KAJ7017060.1"/>
    <property type="molecule type" value="Genomic_DNA"/>
</dbReference>
<proteinExistence type="predicted"/>
<evidence type="ECO:0000313" key="3">
    <source>
        <dbReference type="Proteomes" id="UP001218188"/>
    </source>
</evidence>
<evidence type="ECO:0000313" key="2">
    <source>
        <dbReference type="EMBL" id="KAJ7017060.1"/>
    </source>
</evidence>
<protein>
    <submittedName>
        <fullName evidence="2">Uncharacterized protein</fullName>
    </submittedName>
</protein>
<accession>A0AAD6WLQ6</accession>
<feature type="region of interest" description="Disordered" evidence="1">
    <location>
        <begin position="1"/>
        <end position="34"/>
    </location>
</feature>
<reference evidence="2" key="1">
    <citation type="submission" date="2023-03" db="EMBL/GenBank/DDBJ databases">
        <title>Massive genome expansion in bonnet fungi (Mycena s.s.) driven by repeated elements and novel gene families across ecological guilds.</title>
        <authorList>
            <consortium name="Lawrence Berkeley National Laboratory"/>
            <person name="Harder C.B."/>
            <person name="Miyauchi S."/>
            <person name="Viragh M."/>
            <person name="Kuo A."/>
            <person name="Thoen E."/>
            <person name="Andreopoulos B."/>
            <person name="Lu D."/>
            <person name="Skrede I."/>
            <person name="Drula E."/>
            <person name="Henrissat B."/>
            <person name="Morin E."/>
            <person name="Kohler A."/>
            <person name="Barry K."/>
            <person name="LaButti K."/>
            <person name="Morin E."/>
            <person name="Salamov A."/>
            <person name="Lipzen A."/>
            <person name="Mereny Z."/>
            <person name="Hegedus B."/>
            <person name="Baldrian P."/>
            <person name="Stursova M."/>
            <person name="Weitz H."/>
            <person name="Taylor A."/>
            <person name="Grigoriev I.V."/>
            <person name="Nagy L.G."/>
            <person name="Martin F."/>
            <person name="Kauserud H."/>
        </authorList>
    </citation>
    <scope>NUCLEOTIDE SEQUENCE</scope>
    <source>
        <strain evidence="2">CBHHK200</strain>
    </source>
</reference>